<evidence type="ECO:0000313" key="2">
    <source>
        <dbReference type="EMBL" id="MVA74580.1"/>
    </source>
</evidence>
<dbReference type="PANTHER" id="PTHR12110:SF41">
    <property type="entry name" value="INOSOSE DEHYDRATASE"/>
    <property type="match status" value="1"/>
</dbReference>
<reference evidence="2 3" key="1">
    <citation type="submission" date="2019-12" db="EMBL/GenBank/DDBJ databases">
        <title>Auraticoccus cholistani sp. nov., an actinomycete isolated from soil of Cholistan desert.</title>
        <authorList>
            <person name="Cheema M.T."/>
        </authorList>
    </citation>
    <scope>NUCLEOTIDE SEQUENCE [LARGE SCALE GENOMIC DNA]</scope>
    <source>
        <strain evidence="2 3">F435</strain>
    </source>
</reference>
<dbReference type="InterPro" id="IPR013022">
    <property type="entry name" value="Xyl_isomerase-like_TIM-brl"/>
</dbReference>
<dbReference type="EMBL" id="WPCU01000002">
    <property type="protein sequence ID" value="MVA74580.1"/>
    <property type="molecule type" value="Genomic_DNA"/>
</dbReference>
<dbReference type="InterPro" id="IPR050312">
    <property type="entry name" value="IolE/XylAMocC-like"/>
</dbReference>
<sequence length="295" mass="31493">MSNPLGVHALVWAGGTGPDDVRRVVERSSACGYDLVEFSLHDVAPDREPVIDTAATRALLEQHGLQVACSRGLSADADVSSEDPAVVQRGLELAVHSLRVTSELGGTVLTGALYSAFGKASAPMSARGRANVVASLRELAREAEGLGMTLGLEICNRYETNVVNTARDALRLADDVGADNLVIHLDTYHMNIEETDLVTPVLEVGDRLGYVHVGENHRGYLGSGHVDLAGFFRALATTGYSGAITFESFSDAVVMRSLSDDLAIWRTLWEDSEDLARHALATMRGWLVAAGQHAG</sequence>
<evidence type="ECO:0000313" key="3">
    <source>
        <dbReference type="Proteomes" id="UP000435304"/>
    </source>
</evidence>
<name>A0A6A9V004_9ACTN</name>
<keyword evidence="3" id="KW-1185">Reference proteome</keyword>
<dbReference type="PANTHER" id="PTHR12110">
    <property type="entry name" value="HYDROXYPYRUVATE ISOMERASE"/>
    <property type="match status" value="1"/>
</dbReference>
<proteinExistence type="predicted"/>
<dbReference type="Proteomes" id="UP000435304">
    <property type="component" value="Unassembled WGS sequence"/>
</dbReference>
<dbReference type="RefSeq" id="WP_197429648.1">
    <property type="nucleotide sequence ID" value="NZ_WPCU01000002.1"/>
</dbReference>
<evidence type="ECO:0000259" key="1">
    <source>
        <dbReference type="Pfam" id="PF01261"/>
    </source>
</evidence>
<dbReference type="InterPro" id="IPR036237">
    <property type="entry name" value="Xyl_isomerase-like_sf"/>
</dbReference>
<comment type="caution">
    <text evidence="2">The sequence shown here is derived from an EMBL/GenBank/DDBJ whole genome shotgun (WGS) entry which is preliminary data.</text>
</comment>
<accession>A0A6A9V004</accession>
<organism evidence="2 3">
    <name type="scientific">Auraticoccus cholistanensis</name>
    <dbReference type="NCBI Taxonomy" id="2656650"/>
    <lineage>
        <taxon>Bacteria</taxon>
        <taxon>Bacillati</taxon>
        <taxon>Actinomycetota</taxon>
        <taxon>Actinomycetes</taxon>
        <taxon>Propionibacteriales</taxon>
        <taxon>Propionibacteriaceae</taxon>
        <taxon>Auraticoccus</taxon>
    </lineage>
</organism>
<feature type="domain" description="Xylose isomerase-like TIM barrel" evidence="1">
    <location>
        <begin position="26"/>
        <end position="280"/>
    </location>
</feature>
<dbReference type="Gene3D" id="3.20.20.150">
    <property type="entry name" value="Divalent-metal-dependent TIM barrel enzymes"/>
    <property type="match status" value="1"/>
</dbReference>
<protein>
    <submittedName>
        <fullName evidence="2">TIM barrel protein</fullName>
    </submittedName>
</protein>
<dbReference type="Pfam" id="PF01261">
    <property type="entry name" value="AP_endonuc_2"/>
    <property type="match status" value="1"/>
</dbReference>
<gene>
    <name evidence="2" type="ORF">GC722_00800</name>
</gene>
<dbReference type="AlphaFoldDB" id="A0A6A9V004"/>
<dbReference type="SUPFAM" id="SSF51658">
    <property type="entry name" value="Xylose isomerase-like"/>
    <property type="match status" value="1"/>
</dbReference>